<dbReference type="PANTHER" id="PTHR46339">
    <property type="entry name" value="PROTEIN CBG15282-RELATED"/>
    <property type="match status" value="1"/>
</dbReference>
<dbReference type="CDD" id="cd22593">
    <property type="entry name" value="Kunitz_conkunitzin"/>
    <property type="match status" value="1"/>
</dbReference>
<dbReference type="SMART" id="SM00289">
    <property type="entry name" value="WR1"/>
    <property type="match status" value="7"/>
</dbReference>
<dbReference type="SMART" id="SM00131">
    <property type="entry name" value="KU"/>
    <property type="match status" value="2"/>
</dbReference>
<feature type="domain" description="BPTI/Kunitz inhibitor" evidence="2">
    <location>
        <begin position="486"/>
        <end position="539"/>
    </location>
</feature>
<feature type="domain" description="BPTI/Kunitz inhibitor" evidence="2">
    <location>
        <begin position="591"/>
        <end position="643"/>
    </location>
</feature>
<keyword evidence="1" id="KW-0458">Lysosome</keyword>
<dbReference type="InterPro" id="IPR002223">
    <property type="entry name" value="Kunitz_BPTI"/>
</dbReference>
<dbReference type="Pfam" id="PF00014">
    <property type="entry name" value="Kunitz_BPTI"/>
    <property type="match status" value="2"/>
</dbReference>
<reference evidence="4" key="1">
    <citation type="submission" date="2024-02" db="UniProtKB">
        <authorList>
            <consortium name="WormBaseParasite"/>
        </authorList>
    </citation>
    <scope>IDENTIFICATION</scope>
</reference>
<protein>
    <recommendedName>
        <fullName evidence="1">GATOR complex protein NPRL3</fullName>
    </recommendedName>
    <alternativeName>
        <fullName evidence="1">Nitrogen permease regulator 3-like protein</fullName>
    </alternativeName>
</protein>
<dbReference type="WBParaSite" id="TCONS_00006274.p1">
    <property type="protein sequence ID" value="TCONS_00006274.p1"/>
    <property type="gene ID" value="XLOC_004434"/>
</dbReference>
<name>A0AAF5D3V5_STRER</name>
<dbReference type="InterPro" id="IPR053014">
    <property type="entry name" value="Cuticle_assoc_divergent"/>
</dbReference>
<keyword evidence="1" id="KW-0732">Signal</keyword>
<comment type="similarity">
    <text evidence="1">Belongs to the NPR3 family.</text>
</comment>
<sequence>MEFLHKDNESDKPVAVVLTAKWGTECHILYIHSLCVYKLFKIMEELKVEPDSLAEYLLPSKSNRNLPYEAKAEGILFVGFPNLIDHTTICIGITWILDGNVDKNFIHSYQQLSKRLCHAISVEENRSSGLLQKEIESIISATPKYSEETYKNNFQVYFNESILTASSFARTLKDVYNQIWYTGLVHTFVNNNVELGFVLAQSIPEFTLNVPNIACRDINELMRRIRPYHTIVLMKDIMPSLDCSPLIDQLVRFLTPEKSFNTVATERGISIGQIFLTIRNLLTWVPCSIIYPICMNNVYTSSLHLNYSESLLQDIAKEYEGVNVYKIIAAFSPPCTLRDFLSNNSDENTGKYDLKSLFICLLKYRFIVQLHDYYVATLPFSDRKPLPFQDTPFYKELQSFINKHSTLTNDFTPFLLEIGVKLNEEQEYNIDKIKEIMRMFFNIVKNYNEPEHLEGIIFRTGLLRETVLRILDFFKDICIELGGVLCSQPKNYGYECGKFKPHIAYYFDINILKCVKFQFKGCGGNQNRFGTFDECNNGCGNLSSCRKGLPYMDFGGNIKHCNNGNIKCPHSYECVGIGSQSVCCKEKEAICAMNVEPGKGCNILPETRYFFDSSANICRSFIYLGCGGNENNFYSKGDCMKYCQKEISCLKGEPYPDRFSPSRSLRCKSNNDCPTNYECYGKNNENKACCKTLESVCTSKYITDVTCVAKNNIKKIWTFDYKMGYCIEKNEISCLDQINSFANLEQCTDYCIGTCPNGMEVYINWITNQPQLCNYEKHLGCPIGYECIKTSNITAICCKTPPVCALESSLTYSYSINNKPIRCNPKIPQSCPYNYQCQEAKNREHICCKPKIECPYGMEILKNSKNEIKVCTPDIPGTCSNNNNFLCIKGQNTNVNVCCKIKKTCVSPYVNIQTKKPKKCFPGESICPEGTHCLEYKNSSLIEFNNNDTIKFFSKIFYCCYDMNIYSCPNNEEPIFNTTTGLPYECDLSIGKSCPFQYECKELLDSSHACCPLPKDKICKEAILNPSTGNPISCNGSDDKLSCLLTSSTCKLTSNNGYYCCR</sequence>
<keyword evidence="3" id="KW-1185">Reference proteome</keyword>
<dbReference type="PANTHER" id="PTHR46339:SF10">
    <property type="entry name" value="BPTI_KUNITZ INHIBITOR DOMAIN-CONTAINING PROTEIN"/>
    <property type="match status" value="1"/>
</dbReference>
<dbReference type="InterPro" id="IPR028150">
    <property type="entry name" value="Lustrin_cystein"/>
</dbReference>
<accession>A0AAF5D3V5</accession>
<comment type="subcellular location">
    <subcellularLocation>
        <location evidence="1">Lysosome</location>
    </subcellularLocation>
</comment>
<dbReference type="GO" id="GO:0005764">
    <property type="term" value="C:lysosome"/>
    <property type="evidence" value="ECO:0007669"/>
    <property type="project" value="UniProtKB-SubCell"/>
</dbReference>
<evidence type="ECO:0000256" key="1">
    <source>
        <dbReference type="RuleBase" id="RU368069"/>
    </source>
</evidence>
<dbReference type="InterPro" id="IPR020901">
    <property type="entry name" value="Prtase_inh_Kunz-CS"/>
</dbReference>
<organism evidence="3 4">
    <name type="scientific">Strongyloides stercoralis</name>
    <name type="common">Threadworm</name>
    <dbReference type="NCBI Taxonomy" id="6248"/>
    <lineage>
        <taxon>Eukaryota</taxon>
        <taxon>Metazoa</taxon>
        <taxon>Ecdysozoa</taxon>
        <taxon>Nematoda</taxon>
        <taxon>Chromadorea</taxon>
        <taxon>Rhabditida</taxon>
        <taxon>Tylenchina</taxon>
        <taxon>Panagrolaimomorpha</taxon>
        <taxon>Strongyloidoidea</taxon>
        <taxon>Strongyloididae</taxon>
        <taxon>Strongyloides</taxon>
    </lineage>
</organism>
<comment type="function">
    <text evidence="1">As a component of the GATOR1 complex functions as an inhibitor of the amino acid-sensing branch of the TORC1 pathway.</text>
</comment>
<dbReference type="GO" id="GO:1990130">
    <property type="term" value="C:GATOR1 complex"/>
    <property type="evidence" value="ECO:0007669"/>
    <property type="project" value="UniProtKB-UniRule"/>
</dbReference>
<dbReference type="Pfam" id="PF03666">
    <property type="entry name" value="NPR3"/>
    <property type="match status" value="1"/>
</dbReference>
<evidence type="ECO:0000259" key="2">
    <source>
        <dbReference type="PROSITE" id="PS50279"/>
    </source>
</evidence>
<dbReference type="InterPro" id="IPR036880">
    <property type="entry name" value="Kunitz_BPTI_sf"/>
</dbReference>
<dbReference type="GO" id="GO:0004867">
    <property type="term" value="F:serine-type endopeptidase inhibitor activity"/>
    <property type="evidence" value="ECO:0007669"/>
    <property type="project" value="InterPro"/>
</dbReference>
<proteinExistence type="inferred from homology"/>
<dbReference type="Pfam" id="PF14625">
    <property type="entry name" value="Lustrin_cystein"/>
    <property type="match status" value="6"/>
</dbReference>
<dbReference type="AlphaFoldDB" id="A0AAF5D3V5"/>
<dbReference type="InterPro" id="IPR006150">
    <property type="entry name" value="Cys_repeat_1"/>
</dbReference>
<dbReference type="InterPro" id="IPR005365">
    <property type="entry name" value="Npr3"/>
</dbReference>
<evidence type="ECO:0000313" key="4">
    <source>
        <dbReference type="WBParaSite" id="TCONS_00006274.p1"/>
    </source>
</evidence>
<dbReference type="SUPFAM" id="SSF57362">
    <property type="entry name" value="BPTI-like"/>
    <property type="match status" value="3"/>
</dbReference>
<dbReference type="Gene3D" id="4.10.410.10">
    <property type="entry name" value="Pancreatic trypsin inhibitor Kunitz domain"/>
    <property type="match status" value="2"/>
</dbReference>
<dbReference type="CDD" id="cd00109">
    <property type="entry name" value="Kunitz-type"/>
    <property type="match status" value="1"/>
</dbReference>
<evidence type="ECO:0000313" key="3">
    <source>
        <dbReference type="Proteomes" id="UP000035681"/>
    </source>
</evidence>
<dbReference type="PROSITE" id="PS00280">
    <property type="entry name" value="BPTI_KUNITZ_1"/>
    <property type="match status" value="2"/>
</dbReference>
<dbReference type="GO" id="GO:0032007">
    <property type="term" value="P:negative regulation of TOR signaling"/>
    <property type="evidence" value="ECO:0007669"/>
    <property type="project" value="InterPro"/>
</dbReference>
<dbReference type="GO" id="GO:0034198">
    <property type="term" value="P:cellular response to amino acid starvation"/>
    <property type="evidence" value="ECO:0007669"/>
    <property type="project" value="UniProtKB-UniRule"/>
</dbReference>
<dbReference type="Proteomes" id="UP000035681">
    <property type="component" value="Unplaced"/>
</dbReference>
<dbReference type="PROSITE" id="PS50279">
    <property type="entry name" value="BPTI_KUNITZ_2"/>
    <property type="match status" value="2"/>
</dbReference>